<dbReference type="AlphaFoldDB" id="A0A9X3PH07"/>
<feature type="domain" description="VOC" evidence="7">
    <location>
        <begin position="212"/>
        <end position="368"/>
    </location>
</feature>
<keyword evidence="2 5" id="KW-0479">Metal-binding</keyword>
<dbReference type="InterPro" id="IPR041735">
    <property type="entry name" value="4OHPhenylPyrv_dOase_C"/>
</dbReference>
<dbReference type="EC" id="1.13.11.27" evidence="8"/>
<dbReference type="CDD" id="cd07250">
    <property type="entry name" value="HPPD_C_like"/>
    <property type="match status" value="1"/>
</dbReference>
<proteinExistence type="inferred from homology"/>
<dbReference type="EMBL" id="JAPZVQ010000003">
    <property type="protein sequence ID" value="MDA1384777.1"/>
    <property type="molecule type" value="Genomic_DNA"/>
</dbReference>
<evidence type="ECO:0000256" key="6">
    <source>
        <dbReference type="SAM" id="MobiDB-lite"/>
    </source>
</evidence>
<evidence type="ECO:0000256" key="3">
    <source>
        <dbReference type="ARBA" id="ARBA00022737"/>
    </source>
</evidence>
<dbReference type="CDD" id="cd08342">
    <property type="entry name" value="HPPD_N_like"/>
    <property type="match status" value="1"/>
</dbReference>
<organism evidence="8 10">
    <name type="scientific">Glycomyces lechevalierae</name>
    <dbReference type="NCBI Taxonomy" id="256034"/>
    <lineage>
        <taxon>Bacteria</taxon>
        <taxon>Bacillati</taxon>
        <taxon>Actinomycetota</taxon>
        <taxon>Actinomycetes</taxon>
        <taxon>Glycomycetales</taxon>
        <taxon>Glycomycetaceae</taxon>
        <taxon>Glycomyces</taxon>
    </lineage>
</organism>
<dbReference type="PANTHER" id="PTHR11959:SF1">
    <property type="entry name" value="4-HYDROXYPHENYLPYRUVATE DIOXYGENASE"/>
    <property type="match status" value="1"/>
</dbReference>
<keyword evidence="11" id="KW-1185">Reference proteome</keyword>
<keyword evidence="8" id="KW-0223">Dioxygenase</keyword>
<evidence type="ECO:0000313" key="10">
    <source>
        <dbReference type="Proteomes" id="UP001145799"/>
    </source>
</evidence>
<protein>
    <submittedName>
        <fullName evidence="8">4-hydroxyphenylpyruvate dioxygenase</fullName>
        <ecNumber evidence="8">1.13.11.27</ecNumber>
    </submittedName>
</protein>
<comment type="cofactor">
    <cofactor evidence="5">
        <name>Fe cation</name>
        <dbReference type="ChEBI" id="CHEBI:24875"/>
    </cofactor>
    <text evidence="5">Binds 1 Fe cation per subunit.</text>
</comment>
<evidence type="ECO:0000256" key="5">
    <source>
        <dbReference type="PIRSR" id="PIRSR009283-1"/>
    </source>
</evidence>
<dbReference type="GO" id="GO:0003868">
    <property type="term" value="F:4-hydroxyphenylpyruvate dioxygenase activity"/>
    <property type="evidence" value="ECO:0007669"/>
    <property type="project" value="UniProtKB-EC"/>
</dbReference>
<dbReference type="PROSITE" id="PS51819">
    <property type="entry name" value="VOC"/>
    <property type="match status" value="2"/>
</dbReference>
<feature type="region of interest" description="Disordered" evidence="6">
    <location>
        <begin position="1"/>
        <end position="20"/>
    </location>
</feature>
<dbReference type="InterPro" id="IPR029068">
    <property type="entry name" value="Glyas_Bleomycin-R_OHBP_Dase"/>
</dbReference>
<evidence type="ECO:0000313" key="11">
    <source>
        <dbReference type="Proteomes" id="UP001183604"/>
    </source>
</evidence>
<dbReference type="GO" id="GO:0046872">
    <property type="term" value="F:metal ion binding"/>
    <property type="evidence" value="ECO:0007669"/>
    <property type="project" value="UniProtKB-KW"/>
</dbReference>
<reference evidence="8" key="1">
    <citation type="submission" date="2022-12" db="EMBL/GenBank/DDBJ databases">
        <title>Gycomyces niveus sp.nov., a novel actinomycete isolated from soil in Shouguang.</title>
        <authorList>
            <person name="Yang X."/>
        </authorList>
    </citation>
    <scope>NUCLEOTIDE SEQUENCE</scope>
    <source>
        <strain evidence="8">DSM 44724</strain>
    </source>
</reference>
<feature type="binding site" evidence="5">
    <location>
        <position position="379"/>
    </location>
    <ligand>
        <name>Fe cation</name>
        <dbReference type="ChEBI" id="CHEBI:24875"/>
    </ligand>
</feature>
<feature type="binding site" evidence="5">
    <location>
        <position position="298"/>
    </location>
    <ligand>
        <name>Fe cation</name>
        <dbReference type="ChEBI" id="CHEBI:24875"/>
    </ligand>
</feature>
<keyword evidence="3" id="KW-0677">Repeat</keyword>
<accession>A0A9X3PH07</accession>
<dbReference type="Proteomes" id="UP001145799">
    <property type="component" value="Unassembled WGS sequence"/>
</dbReference>
<dbReference type="Gene3D" id="3.10.180.10">
    <property type="entry name" value="2,3-Dihydroxybiphenyl 1,2-Dioxygenase, domain 1"/>
    <property type="match status" value="2"/>
</dbReference>
<dbReference type="InterPro" id="IPR041736">
    <property type="entry name" value="4OHPhenylPyrv_dOase_N"/>
</dbReference>
<dbReference type="FunFam" id="3.10.180.10:FF:000001">
    <property type="entry name" value="4-hydroxyphenylpyruvate dioxygenase"/>
    <property type="match status" value="1"/>
</dbReference>
<feature type="binding site" evidence="5">
    <location>
        <position position="215"/>
    </location>
    <ligand>
        <name>Fe cation</name>
        <dbReference type="ChEBI" id="CHEBI:24875"/>
    </ligand>
</feature>
<evidence type="ECO:0000256" key="1">
    <source>
        <dbReference type="ARBA" id="ARBA00005877"/>
    </source>
</evidence>
<evidence type="ECO:0000313" key="9">
    <source>
        <dbReference type="EMBL" id="MDR7337770.1"/>
    </source>
</evidence>
<gene>
    <name evidence="8" type="primary">hppD</name>
    <name evidence="9" type="ORF">J2S69_001489</name>
    <name evidence="8" type="ORF">O2L01_07265</name>
</gene>
<dbReference type="EMBL" id="JAVDYD010000001">
    <property type="protein sequence ID" value="MDR7337770.1"/>
    <property type="molecule type" value="Genomic_DNA"/>
</dbReference>
<dbReference type="GO" id="GO:0006572">
    <property type="term" value="P:L-tyrosine catabolic process"/>
    <property type="evidence" value="ECO:0007669"/>
    <property type="project" value="TreeGrafter"/>
</dbReference>
<dbReference type="Pfam" id="PF00903">
    <property type="entry name" value="Glyoxalase"/>
    <property type="match status" value="2"/>
</dbReference>
<dbReference type="InterPro" id="IPR037523">
    <property type="entry name" value="VOC_core"/>
</dbReference>
<dbReference type="PIRSF" id="PIRSF009283">
    <property type="entry name" value="HPP_dOase"/>
    <property type="match status" value="1"/>
</dbReference>
<evidence type="ECO:0000313" key="8">
    <source>
        <dbReference type="EMBL" id="MDA1384777.1"/>
    </source>
</evidence>
<keyword evidence="4 5" id="KW-0408">Iron</keyword>
<evidence type="ECO:0000259" key="7">
    <source>
        <dbReference type="PROSITE" id="PS51819"/>
    </source>
</evidence>
<keyword evidence="8" id="KW-0560">Oxidoreductase</keyword>
<dbReference type="InterPro" id="IPR004360">
    <property type="entry name" value="Glyas_Fos-R_dOase_dom"/>
</dbReference>
<name>A0A9X3PH07_9ACTN</name>
<dbReference type="SUPFAM" id="SSF54593">
    <property type="entry name" value="Glyoxalase/Bleomycin resistance protein/Dihydroxybiphenyl dioxygenase"/>
    <property type="match status" value="1"/>
</dbReference>
<dbReference type="Proteomes" id="UP001183604">
    <property type="component" value="Unassembled WGS sequence"/>
</dbReference>
<reference evidence="9 11" key="2">
    <citation type="submission" date="2023-07" db="EMBL/GenBank/DDBJ databases">
        <title>Sequencing the genomes of 1000 actinobacteria strains.</title>
        <authorList>
            <person name="Klenk H.-P."/>
        </authorList>
    </citation>
    <scope>NUCLEOTIDE SEQUENCE [LARGE SCALE GENOMIC DNA]</scope>
    <source>
        <strain evidence="9 11">DSM 44724</strain>
    </source>
</reference>
<dbReference type="PANTHER" id="PTHR11959">
    <property type="entry name" value="4-HYDROXYPHENYLPYRUVATE DIOXYGENASE"/>
    <property type="match status" value="1"/>
</dbReference>
<evidence type="ECO:0000256" key="4">
    <source>
        <dbReference type="ARBA" id="ARBA00023004"/>
    </source>
</evidence>
<dbReference type="InterPro" id="IPR005956">
    <property type="entry name" value="4OHPhenylPyrv_dOase"/>
</dbReference>
<sequence>MIKSTAHPGDACEPEMSTEDEEAAMVDTANRSTDADLVGAVEHDIREDAFPIKGWDHVRYYVGNARQAAHYYSTAFGMTLFAYRGPEQGFRDHAEFALKSGGVVFVLAGGVTADAEATRHYAAHGDGVIEVALEVPDVDDNYKHAIEQGAIAIEEPHDLTDEHGTVRRAVIGTYGETRNVLIDRSNYDGPFLPGFVAAEPMVAPPQKRFFQAIDHVVGNVELGKMREWVKYYERVMGFTNIVEFVDDAIATEYSALMSKVVANGSRKIKFPINEPAEGKKKSQIDEYLEFYGGPGVQHIALATSDILAAVDAMRDRGVEFLEAPDAYYEDPELRERIGEVRVPIEELQARRVLVDRDEDGYMLQIFTKPQQDRPTMFYEIIERHGSLSFGKGNFKALFEALEKEQAKRGNL</sequence>
<dbReference type="NCBIfam" id="TIGR01263">
    <property type="entry name" value="4HPPD"/>
    <property type="match status" value="1"/>
</dbReference>
<evidence type="ECO:0000256" key="2">
    <source>
        <dbReference type="ARBA" id="ARBA00022723"/>
    </source>
</evidence>
<comment type="similarity">
    <text evidence="1">Belongs to the 4HPPD family.</text>
</comment>
<feature type="domain" description="VOC" evidence="7">
    <location>
        <begin position="54"/>
        <end position="184"/>
    </location>
</feature>
<comment type="caution">
    <text evidence="8">The sequence shown here is derived from an EMBL/GenBank/DDBJ whole genome shotgun (WGS) entry which is preliminary data.</text>
</comment>